<evidence type="ECO:0000259" key="5">
    <source>
        <dbReference type="Pfam" id="PF01103"/>
    </source>
</evidence>
<dbReference type="UniPathway" id="UPA00152"/>
<dbReference type="EMBL" id="KZ305026">
    <property type="protein sequence ID" value="PIA54005.1"/>
    <property type="molecule type" value="Genomic_DNA"/>
</dbReference>
<accession>A0A2G5EE03</accession>
<sequence length="238" mass="26310">MILAKLESVYTDSGDHGSSMLVLNMKQGLPVMPEWLGFNRVNGHARKGMELGPARILIRLSGWHVVGSFSTHEEFDFGRTNSVRGYEEGAMGSGRLYVVGSGEVYFPMGAVVFSNIVTTVSLTYAQEVRTAEVGRGLHRTLNAYSKKIIGVLNGFDTDAWDPSTDSFLKVQFNFDDLKEKKEADLRKHLKLSSADPMQPLVACITRLVPKKSVHLITHAMYRTVEIGGAVCTFGFKPH</sequence>
<protein>
    <recommendedName>
        <fullName evidence="3">starch synthase</fullName>
        <ecNumber evidence="3">2.4.1.21</ecNumber>
    </recommendedName>
</protein>
<dbReference type="GO" id="GO:0019867">
    <property type="term" value="C:outer membrane"/>
    <property type="evidence" value="ECO:0007669"/>
    <property type="project" value="InterPro"/>
</dbReference>
<keyword evidence="7" id="KW-1185">Reference proteome</keyword>
<gene>
    <name evidence="6" type="ORF">AQUCO_00900525v1</name>
</gene>
<proteinExistence type="predicted"/>
<dbReference type="PANTHER" id="PTHR46083">
    <property type="match status" value="1"/>
</dbReference>
<organism evidence="6 7">
    <name type="scientific">Aquilegia coerulea</name>
    <name type="common">Rocky mountain columbine</name>
    <dbReference type="NCBI Taxonomy" id="218851"/>
    <lineage>
        <taxon>Eukaryota</taxon>
        <taxon>Viridiplantae</taxon>
        <taxon>Streptophyta</taxon>
        <taxon>Embryophyta</taxon>
        <taxon>Tracheophyta</taxon>
        <taxon>Spermatophyta</taxon>
        <taxon>Magnoliopsida</taxon>
        <taxon>Ranunculales</taxon>
        <taxon>Ranunculaceae</taxon>
        <taxon>Thalictroideae</taxon>
        <taxon>Aquilegia</taxon>
    </lineage>
</organism>
<dbReference type="OrthoDB" id="2013615at2759"/>
<comment type="subcellular location">
    <subcellularLocation>
        <location evidence="2">Membrane</location>
    </subcellularLocation>
</comment>
<dbReference type="STRING" id="218851.A0A2G5EE03"/>
<name>A0A2G5EE03_AQUCA</name>
<dbReference type="EC" id="2.4.1.21" evidence="3"/>
<evidence type="ECO:0000313" key="7">
    <source>
        <dbReference type="Proteomes" id="UP000230069"/>
    </source>
</evidence>
<dbReference type="Pfam" id="PF01103">
    <property type="entry name" value="Omp85"/>
    <property type="match status" value="1"/>
</dbReference>
<evidence type="ECO:0000256" key="2">
    <source>
        <dbReference type="ARBA" id="ARBA00004370"/>
    </source>
</evidence>
<dbReference type="InParanoid" id="A0A2G5EE03"/>
<evidence type="ECO:0000256" key="1">
    <source>
        <dbReference type="ARBA" id="ARBA00001478"/>
    </source>
</evidence>
<reference evidence="6 7" key="1">
    <citation type="submission" date="2017-09" db="EMBL/GenBank/DDBJ databases">
        <title>WGS assembly of Aquilegia coerulea Goldsmith.</title>
        <authorList>
            <person name="Hodges S."/>
            <person name="Kramer E."/>
            <person name="Nordborg M."/>
            <person name="Tomkins J."/>
            <person name="Borevitz J."/>
            <person name="Derieg N."/>
            <person name="Yan J."/>
            <person name="Mihaltcheva S."/>
            <person name="Hayes R.D."/>
            <person name="Rokhsar D."/>
        </authorList>
    </citation>
    <scope>NUCLEOTIDE SEQUENCE [LARGE SCALE GENOMIC DNA]</scope>
    <source>
        <strain evidence="7">cv. Goldsmith</strain>
    </source>
</reference>
<comment type="catalytic activity">
    <reaction evidence="1">
        <text>[(1-&gt;4)-alpha-D-glucosyl](n) + ADP-alpha-D-glucose = [(1-&gt;4)-alpha-D-glucosyl](n+1) + ADP + H(+)</text>
        <dbReference type="Rhea" id="RHEA:18189"/>
        <dbReference type="Rhea" id="RHEA-COMP:9584"/>
        <dbReference type="Rhea" id="RHEA-COMP:9587"/>
        <dbReference type="ChEBI" id="CHEBI:15378"/>
        <dbReference type="ChEBI" id="CHEBI:15444"/>
        <dbReference type="ChEBI" id="CHEBI:57498"/>
        <dbReference type="ChEBI" id="CHEBI:456216"/>
        <dbReference type="EC" id="2.4.1.21"/>
    </reaction>
</comment>
<keyword evidence="4" id="KW-0472">Membrane</keyword>
<dbReference type="SUPFAM" id="SSF53756">
    <property type="entry name" value="UDP-Glycosyltransferase/glycogen phosphorylase"/>
    <property type="match status" value="1"/>
</dbReference>
<evidence type="ECO:0000313" key="6">
    <source>
        <dbReference type="EMBL" id="PIA54005.1"/>
    </source>
</evidence>
<dbReference type="InterPro" id="IPR000184">
    <property type="entry name" value="Bac_surfAg_D15"/>
</dbReference>
<dbReference type="AlphaFoldDB" id="A0A2G5EE03"/>
<dbReference type="PANTHER" id="PTHR46083:SF2">
    <property type="entry name" value="STARCH SYNTHASE 4, CHLOROPLASTIC_AMYLOPLASTIC-RELATED"/>
    <property type="match status" value="1"/>
</dbReference>
<dbReference type="Proteomes" id="UP000230069">
    <property type="component" value="Unassembled WGS sequence"/>
</dbReference>
<dbReference type="GO" id="GO:0019252">
    <property type="term" value="P:starch biosynthetic process"/>
    <property type="evidence" value="ECO:0007669"/>
    <property type="project" value="UniProtKB-UniPathway"/>
</dbReference>
<feature type="domain" description="Bacterial surface antigen (D15)" evidence="5">
    <location>
        <begin position="18"/>
        <end position="112"/>
    </location>
</feature>
<evidence type="ECO:0000256" key="4">
    <source>
        <dbReference type="ARBA" id="ARBA00023136"/>
    </source>
</evidence>
<dbReference type="Gene3D" id="3.40.50.2000">
    <property type="entry name" value="Glycogen Phosphorylase B"/>
    <property type="match status" value="1"/>
</dbReference>
<evidence type="ECO:0000256" key="3">
    <source>
        <dbReference type="ARBA" id="ARBA00012588"/>
    </source>
</evidence>
<dbReference type="GO" id="GO:0009011">
    <property type="term" value="F:alpha-1,4-glucan glucosyltransferase (ADP-glucose donor) activity"/>
    <property type="evidence" value="ECO:0007669"/>
    <property type="project" value="UniProtKB-EC"/>
</dbReference>